<keyword evidence="3" id="KW-1185">Reference proteome</keyword>
<sequence>MLIREIQLSDAEAFLHLLKQVDDSGYMLFAPGERDSNVETERKKIEHFLKESNSTIFVADTGNELVGYLMAKGNHLIRAKHSAYLVVGVHVNYRGQGIGKELFEELFIWARRLQLKRLELTAIQDNKNAVKLYQKMGFIIEGEKHGSLLIDGEAVDEYFMYKWL</sequence>
<dbReference type="Proteomes" id="UP001290455">
    <property type="component" value="Unassembled WGS sequence"/>
</dbReference>
<dbReference type="PROSITE" id="PS51186">
    <property type="entry name" value="GNAT"/>
    <property type="match status" value="1"/>
</dbReference>
<evidence type="ECO:0000313" key="3">
    <source>
        <dbReference type="Proteomes" id="UP001290455"/>
    </source>
</evidence>
<evidence type="ECO:0000259" key="1">
    <source>
        <dbReference type="PROSITE" id="PS51186"/>
    </source>
</evidence>
<dbReference type="Gene3D" id="3.40.630.30">
    <property type="match status" value="1"/>
</dbReference>
<name>A0ABU5J333_9BACI</name>
<dbReference type="InterPro" id="IPR016181">
    <property type="entry name" value="Acyl_CoA_acyltransferase"/>
</dbReference>
<dbReference type="PANTHER" id="PTHR43617">
    <property type="entry name" value="L-AMINO ACID N-ACETYLTRANSFERASE"/>
    <property type="match status" value="1"/>
</dbReference>
<feature type="domain" description="N-acetyltransferase" evidence="1">
    <location>
        <begin position="1"/>
        <end position="164"/>
    </location>
</feature>
<dbReference type="InterPro" id="IPR017255">
    <property type="entry name" value="AcTrfase_GNAT_prd"/>
</dbReference>
<dbReference type="InterPro" id="IPR050276">
    <property type="entry name" value="MshD_Acetyltransferase"/>
</dbReference>
<proteinExistence type="predicted"/>
<comment type="caution">
    <text evidence="2">The sequence shown here is derived from an EMBL/GenBank/DDBJ whole genome shotgun (WGS) entry which is preliminary data.</text>
</comment>
<reference evidence="2 3" key="1">
    <citation type="submission" date="2023-11" db="EMBL/GenBank/DDBJ databases">
        <title>Bacillus jintuensis, isolated from a mudflat on the Beibu Gulf coast.</title>
        <authorList>
            <person name="Li M."/>
        </authorList>
    </citation>
    <scope>NUCLEOTIDE SEQUENCE [LARGE SCALE GENOMIC DNA]</scope>
    <source>
        <strain evidence="2 3">31A1R</strain>
    </source>
</reference>
<dbReference type="Pfam" id="PF00583">
    <property type="entry name" value="Acetyltransf_1"/>
    <property type="match status" value="1"/>
</dbReference>
<dbReference type="SUPFAM" id="SSF55729">
    <property type="entry name" value="Acyl-CoA N-acyltransferases (Nat)"/>
    <property type="match status" value="1"/>
</dbReference>
<dbReference type="RefSeq" id="WP_322448103.1">
    <property type="nucleotide sequence ID" value="NZ_JAXOFX010000016.1"/>
</dbReference>
<dbReference type="EMBL" id="JAXOFX010000016">
    <property type="protein sequence ID" value="MDZ5473814.1"/>
    <property type="molecule type" value="Genomic_DNA"/>
</dbReference>
<dbReference type="PANTHER" id="PTHR43617:SF22">
    <property type="entry name" value="L-AMINO ACID N-ACETYLTRANSFERASE AAAT"/>
    <property type="match status" value="1"/>
</dbReference>
<organism evidence="2 3">
    <name type="scientific">Robertmurraya mangrovi</name>
    <dbReference type="NCBI Taxonomy" id="3098077"/>
    <lineage>
        <taxon>Bacteria</taxon>
        <taxon>Bacillati</taxon>
        <taxon>Bacillota</taxon>
        <taxon>Bacilli</taxon>
        <taxon>Bacillales</taxon>
        <taxon>Bacillaceae</taxon>
        <taxon>Robertmurraya</taxon>
    </lineage>
</organism>
<dbReference type="InterPro" id="IPR000182">
    <property type="entry name" value="GNAT_dom"/>
</dbReference>
<gene>
    <name evidence="2" type="ORF">SM124_19015</name>
</gene>
<dbReference type="PIRSF" id="PIRSF037663">
    <property type="entry name" value="Acetyltransf_GNAT_prd"/>
    <property type="match status" value="1"/>
</dbReference>
<protein>
    <submittedName>
        <fullName evidence="2">GNAT family N-acetyltransferase</fullName>
    </submittedName>
</protein>
<evidence type="ECO:0000313" key="2">
    <source>
        <dbReference type="EMBL" id="MDZ5473814.1"/>
    </source>
</evidence>
<accession>A0ABU5J333</accession>
<dbReference type="CDD" id="cd04301">
    <property type="entry name" value="NAT_SF"/>
    <property type="match status" value="1"/>
</dbReference>